<dbReference type="SMART" id="SM00228">
    <property type="entry name" value="PDZ"/>
    <property type="match status" value="1"/>
</dbReference>
<dbReference type="PRINTS" id="PR00834">
    <property type="entry name" value="PROTEASES2C"/>
</dbReference>
<dbReference type="SUPFAM" id="SSF50494">
    <property type="entry name" value="Trypsin-like serine proteases"/>
    <property type="match status" value="1"/>
</dbReference>
<dbReference type="GO" id="GO:0004252">
    <property type="term" value="F:serine-type endopeptidase activity"/>
    <property type="evidence" value="ECO:0007669"/>
    <property type="project" value="InterPro"/>
</dbReference>
<dbReference type="PANTHER" id="PTHR43343:SF3">
    <property type="entry name" value="PROTEASE DO-LIKE 8, CHLOROPLASTIC"/>
    <property type="match status" value="1"/>
</dbReference>
<evidence type="ECO:0000256" key="2">
    <source>
        <dbReference type="ARBA" id="ARBA00022801"/>
    </source>
</evidence>
<sequence>MVLLVLLVSFITSLATVVITVSIIEAGPKPVGDTINHIVQRVASSVESAATGKPNTSEISIPSAADEDVIVSTIARSSNAVVSIIATKDLPVVERYFSDPENDDIFGQLFPEFRAPQYRENGTEKLQIAAGSGFVVTEDGLVVSNRHVVEDKDADYTVVMNDGSKYPAKVLARDPINDIAILKISGKRFATLPLGDSDTIRIGQTAIAIGNALGEFQNTVSVGVISGLKRTVVAGGAGTAPERLQDIIQTDAAINPGNSGGPLLNRRGEVIGVNTAMAGGAENIGFTLPINLVKKDIDKVKSSGKITYPYLGVQYIIVTKEVQDERKLAVDYGAVIIRDRDGSSGVMADSPAVKAGLTDDDIILRFAGEKITKDNPLADLVQKHKIGETVQLLVLRAGKEFNAKVVLGER</sequence>
<dbReference type="PANTHER" id="PTHR43343">
    <property type="entry name" value="PEPTIDASE S12"/>
    <property type="match status" value="1"/>
</dbReference>
<comment type="caution">
    <text evidence="4">The sequence shown here is derived from an EMBL/GenBank/DDBJ whole genome shotgun (WGS) entry which is preliminary data.</text>
</comment>
<dbReference type="Pfam" id="PF13365">
    <property type="entry name" value="Trypsin_2"/>
    <property type="match status" value="1"/>
</dbReference>
<dbReference type="InterPro" id="IPR009003">
    <property type="entry name" value="Peptidase_S1_PA"/>
</dbReference>
<dbReference type="Pfam" id="PF13180">
    <property type="entry name" value="PDZ_2"/>
    <property type="match status" value="1"/>
</dbReference>
<dbReference type="InterPro" id="IPR001478">
    <property type="entry name" value="PDZ"/>
</dbReference>
<dbReference type="InterPro" id="IPR036034">
    <property type="entry name" value="PDZ_sf"/>
</dbReference>
<dbReference type="Gene3D" id="2.30.42.10">
    <property type="match status" value="1"/>
</dbReference>
<dbReference type="InterPro" id="IPR051201">
    <property type="entry name" value="Chloro_Bact_Ser_Proteases"/>
</dbReference>
<accession>A0A1G2G6V1</accession>
<gene>
    <name evidence="4" type="ORF">A2756_01830</name>
</gene>
<keyword evidence="1" id="KW-0645">Protease</keyword>
<proteinExistence type="predicted"/>
<dbReference type="EMBL" id="MHNL01000005">
    <property type="protein sequence ID" value="OGZ45631.1"/>
    <property type="molecule type" value="Genomic_DNA"/>
</dbReference>
<feature type="domain" description="PDZ" evidence="3">
    <location>
        <begin position="309"/>
        <end position="398"/>
    </location>
</feature>
<evidence type="ECO:0000313" key="5">
    <source>
        <dbReference type="Proteomes" id="UP000177785"/>
    </source>
</evidence>
<name>A0A1G2G6V1_9BACT</name>
<reference evidence="4 5" key="1">
    <citation type="journal article" date="2016" name="Nat. Commun.">
        <title>Thousands of microbial genomes shed light on interconnected biogeochemical processes in an aquifer system.</title>
        <authorList>
            <person name="Anantharaman K."/>
            <person name="Brown C.T."/>
            <person name="Hug L.A."/>
            <person name="Sharon I."/>
            <person name="Castelle C.J."/>
            <person name="Probst A.J."/>
            <person name="Thomas B.C."/>
            <person name="Singh A."/>
            <person name="Wilkins M.J."/>
            <person name="Karaoz U."/>
            <person name="Brodie E.L."/>
            <person name="Williams K.H."/>
            <person name="Hubbard S.S."/>
            <person name="Banfield J.F."/>
        </authorList>
    </citation>
    <scope>NUCLEOTIDE SEQUENCE [LARGE SCALE GENOMIC DNA]</scope>
</reference>
<evidence type="ECO:0000256" key="1">
    <source>
        <dbReference type="ARBA" id="ARBA00022670"/>
    </source>
</evidence>
<dbReference type="AlphaFoldDB" id="A0A1G2G6V1"/>
<protein>
    <recommendedName>
        <fullName evidence="3">PDZ domain-containing protein</fullName>
    </recommendedName>
</protein>
<dbReference type="Gene3D" id="2.40.10.120">
    <property type="match status" value="1"/>
</dbReference>
<dbReference type="InterPro" id="IPR001940">
    <property type="entry name" value="Peptidase_S1C"/>
</dbReference>
<keyword evidence="2" id="KW-0378">Hydrolase</keyword>
<dbReference type="Proteomes" id="UP000177785">
    <property type="component" value="Unassembled WGS sequence"/>
</dbReference>
<evidence type="ECO:0000259" key="3">
    <source>
        <dbReference type="SMART" id="SM00228"/>
    </source>
</evidence>
<organism evidence="4 5">
    <name type="scientific">Candidatus Ryanbacteria bacterium RIFCSPHIGHO2_01_FULL_48_27</name>
    <dbReference type="NCBI Taxonomy" id="1802115"/>
    <lineage>
        <taxon>Bacteria</taxon>
        <taxon>Candidatus Ryaniibacteriota</taxon>
    </lineage>
</organism>
<dbReference type="STRING" id="1802115.A2756_01830"/>
<dbReference type="GO" id="GO:0006508">
    <property type="term" value="P:proteolysis"/>
    <property type="evidence" value="ECO:0007669"/>
    <property type="project" value="UniProtKB-KW"/>
</dbReference>
<evidence type="ECO:0000313" key="4">
    <source>
        <dbReference type="EMBL" id="OGZ45631.1"/>
    </source>
</evidence>
<dbReference type="SUPFAM" id="SSF50156">
    <property type="entry name" value="PDZ domain-like"/>
    <property type="match status" value="1"/>
</dbReference>